<protein>
    <submittedName>
        <fullName evidence="2">Transporter substrate-binding domain-containing protein</fullName>
    </submittedName>
</protein>
<evidence type="ECO:0000313" key="3">
    <source>
        <dbReference type="Proteomes" id="UP001255416"/>
    </source>
</evidence>
<feature type="chain" id="PRO_5046274996" evidence="1">
    <location>
        <begin position="22"/>
        <end position="365"/>
    </location>
</feature>
<evidence type="ECO:0000256" key="1">
    <source>
        <dbReference type="SAM" id="SignalP"/>
    </source>
</evidence>
<comment type="caution">
    <text evidence="2">The sequence shown here is derived from an EMBL/GenBank/DDBJ whole genome shotgun (WGS) entry which is preliminary data.</text>
</comment>
<dbReference type="Proteomes" id="UP001255416">
    <property type="component" value="Unassembled WGS sequence"/>
</dbReference>
<accession>A0ABU3VBJ8</accession>
<organism evidence="2 3">
    <name type="scientific">Sedimentitalea todarodis</name>
    <dbReference type="NCBI Taxonomy" id="1631240"/>
    <lineage>
        <taxon>Bacteria</taxon>
        <taxon>Pseudomonadati</taxon>
        <taxon>Pseudomonadota</taxon>
        <taxon>Alphaproteobacteria</taxon>
        <taxon>Rhodobacterales</taxon>
        <taxon>Paracoccaceae</taxon>
        <taxon>Sedimentitalea</taxon>
    </lineage>
</organism>
<keyword evidence="1" id="KW-0732">Signal</keyword>
<dbReference type="RefSeq" id="WP_316774348.1">
    <property type="nucleotide sequence ID" value="NZ_JASMWN010000003.1"/>
</dbReference>
<evidence type="ECO:0000313" key="2">
    <source>
        <dbReference type="EMBL" id="MDU9003448.1"/>
    </source>
</evidence>
<name>A0ABU3VBJ8_9RHOB</name>
<dbReference type="SUPFAM" id="SSF53850">
    <property type="entry name" value="Periplasmic binding protein-like II"/>
    <property type="match status" value="1"/>
</dbReference>
<reference evidence="3" key="1">
    <citation type="submission" date="2023-05" db="EMBL/GenBank/DDBJ databases">
        <title>Sedimentitalea sp. nov. JM2-8.</title>
        <authorList>
            <person name="Huang J."/>
        </authorList>
    </citation>
    <scope>NUCLEOTIDE SEQUENCE [LARGE SCALE GENOMIC DNA]</scope>
    <source>
        <strain evidence="3">KHS03</strain>
    </source>
</reference>
<proteinExistence type="predicted"/>
<feature type="signal peptide" evidence="1">
    <location>
        <begin position="1"/>
        <end position="21"/>
    </location>
</feature>
<dbReference type="Gene3D" id="3.40.190.10">
    <property type="entry name" value="Periplasmic binding protein-like II"/>
    <property type="match status" value="1"/>
</dbReference>
<keyword evidence="3" id="KW-1185">Reference proteome</keyword>
<sequence length="365" mass="40483">MKPAFGHTLAALLLLATPLCAQQQYPSNVPPQNATCPQPDSTDLADITSLRIGVRRHARPFSYYSENLREVWSAAPQAPLALHNYTGYMSKICDAVLADMQVTRPADSTSFGYSDVKVVDVDCLIQEDERNGTPKPSRLEYLGDKIDILCDPATITNARRHGFILSPPLFLSGMGLINRGTASIGNANCPAKPLIGYVRNTTAALSGIPKVLLANELKSYAELLRAYVRDQTNSCSTALSTSVVVQSYETHEKAAKAFCNDEFYYYIGDREIITYNARNVPGCGAEIEGAGQTYSNDRYAIYGKISHREGAEIRDLRIARFFEILSQKIVVSPSLLDTAYENTFFEEPSRKLEAFYWNIRGPRRP</sequence>
<dbReference type="EMBL" id="JASMWN010000003">
    <property type="protein sequence ID" value="MDU9003448.1"/>
    <property type="molecule type" value="Genomic_DNA"/>
</dbReference>
<gene>
    <name evidence="2" type="ORF">QO231_06220</name>
</gene>